<evidence type="ECO:0000256" key="4">
    <source>
        <dbReference type="ARBA" id="ARBA00022989"/>
    </source>
</evidence>
<keyword evidence="4 7" id="KW-1133">Transmembrane helix</keyword>
<feature type="transmembrane region" description="Helical" evidence="7">
    <location>
        <begin position="519"/>
        <end position="541"/>
    </location>
</feature>
<protein>
    <submittedName>
        <fullName evidence="10">YccS/YhfK family integral membrane protein</fullName>
    </submittedName>
</protein>
<keyword evidence="3 7" id="KW-0812">Transmembrane</keyword>
<dbReference type="RefSeq" id="WP_184855078.1">
    <property type="nucleotide sequence ID" value="NZ_JACHLK010000001.1"/>
</dbReference>
<accession>A0A7X0P9A8</accession>
<evidence type="ECO:0000259" key="9">
    <source>
        <dbReference type="Pfam" id="PF13515"/>
    </source>
</evidence>
<reference evidence="10 11" key="1">
    <citation type="submission" date="2020-08" db="EMBL/GenBank/DDBJ databases">
        <title>Functional genomics of gut bacteria from endangered species of beetles.</title>
        <authorList>
            <person name="Carlos-Shanley C."/>
        </authorList>
    </citation>
    <scope>NUCLEOTIDE SEQUENCE [LARGE SCALE GENOMIC DNA]</scope>
    <source>
        <strain evidence="10 11">S00198</strain>
    </source>
</reference>
<dbReference type="GO" id="GO:0005886">
    <property type="term" value="C:plasma membrane"/>
    <property type="evidence" value="ECO:0007669"/>
    <property type="project" value="UniProtKB-SubCell"/>
</dbReference>
<feature type="domain" description="Integral membrane protein YccS N-terminal" evidence="8">
    <location>
        <begin position="72"/>
        <end position="321"/>
    </location>
</feature>
<dbReference type="InterPro" id="IPR049453">
    <property type="entry name" value="Memb_transporter_dom"/>
</dbReference>
<keyword evidence="5 7" id="KW-0472">Membrane</keyword>
<dbReference type="AlphaFoldDB" id="A0A7X0P9A8"/>
<comment type="caution">
    <text evidence="10">The sequence shown here is derived from an EMBL/GenBank/DDBJ whole genome shotgun (WGS) entry which is preliminary data.</text>
</comment>
<feature type="transmembrane region" description="Helical" evidence="7">
    <location>
        <begin position="67"/>
        <end position="85"/>
    </location>
</feature>
<feature type="transmembrane region" description="Helical" evidence="7">
    <location>
        <begin position="21"/>
        <end position="39"/>
    </location>
</feature>
<dbReference type="InterPro" id="IPR032692">
    <property type="entry name" value="YccS_N"/>
</dbReference>
<evidence type="ECO:0000313" key="10">
    <source>
        <dbReference type="EMBL" id="MBB6557636.1"/>
    </source>
</evidence>
<organism evidence="10 11">
    <name type="scientific">Acidovorax soli</name>
    <dbReference type="NCBI Taxonomy" id="592050"/>
    <lineage>
        <taxon>Bacteria</taxon>
        <taxon>Pseudomonadati</taxon>
        <taxon>Pseudomonadota</taxon>
        <taxon>Betaproteobacteria</taxon>
        <taxon>Burkholderiales</taxon>
        <taxon>Comamonadaceae</taxon>
        <taxon>Acidovorax</taxon>
    </lineage>
</organism>
<dbReference type="InterPro" id="IPR010019">
    <property type="entry name" value="Integral_membrane_YccS"/>
</dbReference>
<evidence type="ECO:0000256" key="3">
    <source>
        <dbReference type="ARBA" id="ARBA00022692"/>
    </source>
</evidence>
<name>A0A7X0P9A8_9BURK</name>
<feature type="transmembrane region" description="Helical" evidence="7">
    <location>
        <begin position="117"/>
        <end position="134"/>
    </location>
</feature>
<keyword evidence="2" id="KW-1003">Cell membrane</keyword>
<evidence type="ECO:0000256" key="2">
    <source>
        <dbReference type="ARBA" id="ARBA00022475"/>
    </source>
</evidence>
<feature type="transmembrane region" description="Helical" evidence="7">
    <location>
        <begin position="92"/>
        <end position="111"/>
    </location>
</feature>
<dbReference type="Pfam" id="PF12805">
    <property type="entry name" value="FUSC-like"/>
    <property type="match status" value="1"/>
</dbReference>
<evidence type="ECO:0000313" key="11">
    <source>
        <dbReference type="Proteomes" id="UP000575083"/>
    </source>
</evidence>
<sequence>MDESWRLNWQRARNHEGFTRGARAFLALACVLAFGWQAGWQTELMPVLLGVIASALSETDDSWRGRLRAQLLALGCFGMAGLAVWATVESPWVLMAVMAVAAFAFSLLGALGERYRAIAFGSLILCIYAALAAHASQAQAAQTTPLLLAGAAWYGLVSVAWAWAMPQPPVRFRLARLYAVLGEYLRLKALLLEPVRDVDLERRRMALALHNGRVVDALNAAKESLMSRMGRSTPPAWLQAGMQQYLAAQDVHERASSSHEHYDLLATAFFHSDALYRCQRVLTLLGEQALRLSLAIQQQTPPQHAGMTSRAIEDLQAAMAHQDGIAAELGGTQSAAASMARPLRSLHALGDNLAAMAGVLAGALGGPAGGADTALFDREPRSLGDAWRRVRAQLHSQSPWLRHGVRLALSLLAGFALMQATEDPHGYWILLTIVFVSQPQYAATQARLLQRAQGTAIGLALGWAAIQLFPGALVQAALLVLGGAVFFGARHTRYVLATAAVTTLLLLGFHQMGTSQGVILARLLDTAAGCLIAAAASWLVLPHWQSRQWPRLAAQVLQTQALYLRAILAQYHSGKSDHLDYRLARRNAHNADAALSHSYSAMLKEPRGVRGNVEAVANFLRLSHTQLNYLSALGAQRREGAEPVDEAAQAMAGTLLASLQQLAEQLGQAQQQAGKPFIPVPAVAQVLQEFGAAASVPASPAPSLMAAQLALVGKVFPQLQEQARQWSAPQPGPAARS</sequence>
<evidence type="ECO:0000256" key="6">
    <source>
        <dbReference type="ARBA" id="ARBA00043993"/>
    </source>
</evidence>
<dbReference type="InterPro" id="IPR010020">
    <property type="entry name" value="Integral_membrane_YCCS_YHJK"/>
</dbReference>
<proteinExistence type="inferred from homology"/>
<comment type="subcellular location">
    <subcellularLocation>
        <location evidence="1">Cell membrane</location>
        <topology evidence="1">Multi-pass membrane protein</topology>
    </subcellularLocation>
</comment>
<evidence type="ECO:0000256" key="7">
    <source>
        <dbReference type="SAM" id="Phobius"/>
    </source>
</evidence>
<evidence type="ECO:0000259" key="8">
    <source>
        <dbReference type="Pfam" id="PF12805"/>
    </source>
</evidence>
<evidence type="ECO:0000256" key="1">
    <source>
        <dbReference type="ARBA" id="ARBA00004651"/>
    </source>
</evidence>
<dbReference type="NCBIfam" id="TIGR01666">
    <property type="entry name" value="YCCS"/>
    <property type="match status" value="1"/>
</dbReference>
<dbReference type="Proteomes" id="UP000575083">
    <property type="component" value="Unassembled WGS sequence"/>
</dbReference>
<dbReference type="PANTHER" id="PTHR30509">
    <property type="entry name" value="P-HYDROXYBENZOIC ACID EFFLUX PUMP SUBUNIT-RELATED"/>
    <property type="match status" value="1"/>
</dbReference>
<dbReference type="Pfam" id="PF13515">
    <property type="entry name" value="FUSC_2"/>
    <property type="match status" value="1"/>
</dbReference>
<gene>
    <name evidence="10" type="ORF">HNP48_000300</name>
</gene>
<feature type="transmembrane region" description="Helical" evidence="7">
    <location>
        <begin position="463"/>
        <end position="487"/>
    </location>
</feature>
<dbReference type="PANTHER" id="PTHR30509:SF8">
    <property type="entry name" value="INNER MEMBRANE PROTEIN YCCS"/>
    <property type="match status" value="1"/>
</dbReference>
<feature type="transmembrane region" description="Helical" evidence="7">
    <location>
        <begin position="494"/>
        <end position="513"/>
    </location>
</feature>
<dbReference type="NCBIfam" id="TIGR01667">
    <property type="entry name" value="YCCS_YHFK"/>
    <property type="match status" value="1"/>
</dbReference>
<keyword evidence="11" id="KW-1185">Reference proteome</keyword>
<feature type="transmembrane region" description="Helical" evidence="7">
    <location>
        <begin position="146"/>
        <end position="164"/>
    </location>
</feature>
<feature type="domain" description="Integral membrane bound transporter" evidence="9">
    <location>
        <begin position="415"/>
        <end position="535"/>
    </location>
</feature>
<dbReference type="EMBL" id="JACHLK010000001">
    <property type="protein sequence ID" value="MBB6557636.1"/>
    <property type="molecule type" value="Genomic_DNA"/>
</dbReference>
<evidence type="ECO:0000256" key="5">
    <source>
        <dbReference type="ARBA" id="ARBA00023136"/>
    </source>
</evidence>
<comment type="similarity">
    <text evidence="6">Belongs to the YccS/YhfK family.</text>
</comment>